<evidence type="ECO:0000313" key="3">
    <source>
        <dbReference type="Proteomes" id="UP000031036"/>
    </source>
</evidence>
<evidence type="ECO:0000256" key="1">
    <source>
        <dbReference type="SAM" id="Phobius"/>
    </source>
</evidence>
<proteinExistence type="predicted"/>
<feature type="transmembrane region" description="Helical" evidence="1">
    <location>
        <begin position="360"/>
        <end position="386"/>
    </location>
</feature>
<keyword evidence="1" id="KW-0812">Transmembrane</keyword>
<protein>
    <submittedName>
        <fullName evidence="2">Uncharacterized protein</fullName>
    </submittedName>
</protein>
<sequence length="431" mass="49436">MAALDVRTTTPPCAGTDSWFCGEYFTLENTAILFIRVCGTMACLYIMVITITFRWDDLFRRFTLHLYIPFVPYSITELLFIACGYTSYFGPPIIDIGRFSPLTLVTRYFRFVIAFQYRVFINSIMFVTFLCIVSPMKYRKLLCHRDLLRNFIFGHIFVNVLAGLSLFVVCREWSPTEDPAFIYTLSVVAFYFVEGANVTLSFLTFLSFIMAVVVMIVCRRKVAPNAVRANAVGNRKRLVTLVIYSTPPTIANMTSIVGSVCECWYQLSEGNFAAMQGNNICNTTYVLDEYFIMEFRRYCESQEQKERVCGFLFLCGHVFANLLALCSVVCVSQLWPVKPNGQLMNNAIKFIYYFVQTAEVILNMLTSISFLMCRSIVLTICTIFAFKQYRDATVSILRCSNKTKRSPCKAQTIITKPPPRRSMIFTLRSYT</sequence>
<keyword evidence="3" id="KW-1185">Reference proteome</keyword>
<name>A0A0B2V4H4_TOXCA</name>
<comment type="caution">
    <text evidence="2">The sequence shown here is derived from an EMBL/GenBank/DDBJ whole genome shotgun (WGS) entry which is preliminary data.</text>
</comment>
<accession>A0A0B2V4H4</accession>
<keyword evidence="1" id="KW-0472">Membrane</keyword>
<feature type="transmembrane region" description="Helical" evidence="1">
    <location>
        <begin position="189"/>
        <end position="218"/>
    </location>
</feature>
<dbReference type="Proteomes" id="UP000031036">
    <property type="component" value="Unassembled WGS sequence"/>
</dbReference>
<reference evidence="2 3" key="1">
    <citation type="submission" date="2014-11" db="EMBL/GenBank/DDBJ databases">
        <title>Genetic blueprint of the zoonotic pathogen Toxocara canis.</title>
        <authorList>
            <person name="Zhu X.-Q."/>
            <person name="Korhonen P.K."/>
            <person name="Cai H."/>
            <person name="Young N.D."/>
            <person name="Nejsum P."/>
            <person name="von Samson-Himmelstjerna G."/>
            <person name="Boag P.R."/>
            <person name="Tan P."/>
            <person name="Li Q."/>
            <person name="Min J."/>
            <person name="Yang Y."/>
            <person name="Wang X."/>
            <person name="Fang X."/>
            <person name="Hall R.S."/>
            <person name="Hofmann A."/>
            <person name="Sternberg P.W."/>
            <person name="Jex A.R."/>
            <person name="Gasser R.B."/>
        </authorList>
    </citation>
    <scope>NUCLEOTIDE SEQUENCE [LARGE SCALE GENOMIC DNA]</scope>
    <source>
        <strain evidence="2">PN_DK_2014</strain>
    </source>
</reference>
<feature type="transmembrane region" description="Helical" evidence="1">
    <location>
        <begin position="108"/>
        <end position="135"/>
    </location>
</feature>
<feature type="transmembrane region" description="Helical" evidence="1">
    <location>
        <begin position="67"/>
        <end position="88"/>
    </location>
</feature>
<feature type="transmembrane region" description="Helical" evidence="1">
    <location>
        <begin position="147"/>
        <end position="169"/>
    </location>
</feature>
<organism evidence="2 3">
    <name type="scientific">Toxocara canis</name>
    <name type="common">Canine roundworm</name>
    <dbReference type="NCBI Taxonomy" id="6265"/>
    <lineage>
        <taxon>Eukaryota</taxon>
        <taxon>Metazoa</taxon>
        <taxon>Ecdysozoa</taxon>
        <taxon>Nematoda</taxon>
        <taxon>Chromadorea</taxon>
        <taxon>Rhabditida</taxon>
        <taxon>Spirurina</taxon>
        <taxon>Ascaridomorpha</taxon>
        <taxon>Ascaridoidea</taxon>
        <taxon>Toxocaridae</taxon>
        <taxon>Toxocara</taxon>
    </lineage>
</organism>
<gene>
    <name evidence="2" type="ORF">Tcan_09926</name>
</gene>
<keyword evidence="1" id="KW-1133">Transmembrane helix</keyword>
<dbReference type="AlphaFoldDB" id="A0A0B2V4H4"/>
<feature type="transmembrane region" description="Helical" evidence="1">
    <location>
        <begin position="33"/>
        <end position="55"/>
    </location>
</feature>
<evidence type="ECO:0000313" key="2">
    <source>
        <dbReference type="EMBL" id="KHN76352.1"/>
    </source>
</evidence>
<feature type="transmembrane region" description="Helical" evidence="1">
    <location>
        <begin position="311"/>
        <end position="335"/>
    </location>
</feature>
<dbReference type="EMBL" id="JPKZ01002528">
    <property type="protein sequence ID" value="KHN76352.1"/>
    <property type="molecule type" value="Genomic_DNA"/>
</dbReference>